<protein>
    <submittedName>
        <fullName evidence="1">Uncharacterized protein</fullName>
    </submittedName>
</protein>
<name>A0A9D4BLS4_DREPO</name>
<evidence type="ECO:0000313" key="2">
    <source>
        <dbReference type="Proteomes" id="UP000828390"/>
    </source>
</evidence>
<organism evidence="1 2">
    <name type="scientific">Dreissena polymorpha</name>
    <name type="common">Zebra mussel</name>
    <name type="synonym">Mytilus polymorpha</name>
    <dbReference type="NCBI Taxonomy" id="45954"/>
    <lineage>
        <taxon>Eukaryota</taxon>
        <taxon>Metazoa</taxon>
        <taxon>Spiralia</taxon>
        <taxon>Lophotrochozoa</taxon>
        <taxon>Mollusca</taxon>
        <taxon>Bivalvia</taxon>
        <taxon>Autobranchia</taxon>
        <taxon>Heteroconchia</taxon>
        <taxon>Euheterodonta</taxon>
        <taxon>Imparidentia</taxon>
        <taxon>Neoheterodontei</taxon>
        <taxon>Myida</taxon>
        <taxon>Dreissenoidea</taxon>
        <taxon>Dreissenidae</taxon>
        <taxon>Dreissena</taxon>
    </lineage>
</organism>
<accession>A0A9D4BLS4</accession>
<reference evidence="1" key="1">
    <citation type="journal article" date="2019" name="bioRxiv">
        <title>The Genome of the Zebra Mussel, Dreissena polymorpha: A Resource for Invasive Species Research.</title>
        <authorList>
            <person name="McCartney M.A."/>
            <person name="Auch B."/>
            <person name="Kono T."/>
            <person name="Mallez S."/>
            <person name="Zhang Y."/>
            <person name="Obille A."/>
            <person name="Becker A."/>
            <person name="Abrahante J.E."/>
            <person name="Garbe J."/>
            <person name="Badalamenti J.P."/>
            <person name="Herman A."/>
            <person name="Mangelson H."/>
            <person name="Liachko I."/>
            <person name="Sullivan S."/>
            <person name="Sone E.D."/>
            <person name="Koren S."/>
            <person name="Silverstein K.A.T."/>
            <person name="Beckman K.B."/>
            <person name="Gohl D.M."/>
        </authorList>
    </citation>
    <scope>NUCLEOTIDE SEQUENCE</scope>
    <source>
        <strain evidence="1">Duluth1</strain>
        <tissue evidence="1">Whole animal</tissue>
    </source>
</reference>
<evidence type="ECO:0000313" key="1">
    <source>
        <dbReference type="EMBL" id="KAH3699571.1"/>
    </source>
</evidence>
<dbReference type="Proteomes" id="UP000828390">
    <property type="component" value="Unassembled WGS sequence"/>
</dbReference>
<proteinExistence type="predicted"/>
<gene>
    <name evidence="1" type="ORF">DPMN_074528</name>
</gene>
<comment type="caution">
    <text evidence="1">The sequence shown here is derived from an EMBL/GenBank/DDBJ whole genome shotgun (WGS) entry which is preliminary data.</text>
</comment>
<sequence>MGSTSQRLDLTFNGFNWSSNLAVDGSLLQRHPRHHRQLLEVYGRNDSGTEQVYDNKGVSYGSGVFTVTLGDRALSAVIITRPDFNILTLCERLTLSMCPDGRYSDDCMALRATKSPERVSVGVHRAGSETKR</sequence>
<reference evidence="1" key="2">
    <citation type="submission" date="2020-11" db="EMBL/GenBank/DDBJ databases">
        <authorList>
            <person name="McCartney M.A."/>
            <person name="Auch B."/>
            <person name="Kono T."/>
            <person name="Mallez S."/>
            <person name="Becker A."/>
            <person name="Gohl D.M."/>
            <person name="Silverstein K.A.T."/>
            <person name="Koren S."/>
            <person name="Bechman K.B."/>
            <person name="Herman A."/>
            <person name="Abrahante J.E."/>
            <person name="Garbe J."/>
        </authorList>
    </citation>
    <scope>NUCLEOTIDE SEQUENCE</scope>
    <source>
        <strain evidence="1">Duluth1</strain>
        <tissue evidence="1">Whole animal</tissue>
    </source>
</reference>
<keyword evidence="2" id="KW-1185">Reference proteome</keyword>
<dbReference type="EMBL" id="JAIWYP010000015">
    <property type="protein sequence ID" value="KAH3699571.1"/>
    <property type="molecule type" value="Genomic_DNA"/>
</dbReference>
<dbReference type="AlphaFoldDB" id="A0A9D4BLS4"/>